<organism evidence="5 6">
    <name type="scientific">Helianthus annuus</name>
    <name type="common">Common sunflower</name>
    <dbReference type="NCBI Taxonomy" id="4232"/>
    <lineage>
        <taxon>Eukaryota</taxon>
        <taxon>Viridiplantae</taxon>
        <taxon>Streptophyta</taxon>
        <taxon>Embryophyta</taxon>
        <taxon>Tracheophyta</taxon>
        <taxon>Spermatophyta</taxon>
        <taxon>Magnoliopsida</taxon>
        <taxon>eudicotyledons</taxon>
        <taxon>Gunneridae</taxon>
        <taxon>Pentapetalae</taxon>
        <taxon>asterids</taxon>
        <taxon>campanulids</taxon>
        <taxon>Asterales</taxon>
        <taxon>Asteraceae</taxon>
        <taxon>Asteroideae</taxon>
        <taxon>Heliantheae alliance</taxon>
        <taxon>Heliantheae</taxon>
        <taxon>Helianthus</taxon>
    </lineage>
</organism>
<feature type="domain" description="CCHC-type" evidence="4">
    <location>
        <begin position="90"/>
        <end position="104"/>
    </location>
</feature>
<dbReference type="GO" id="GO:0045182">
    <property type="term" value="F:translation regulator activity"/>
    <property type="evidence" value="ECO:0000318"/>
    <property type="project" value="GO_Central"/>
</dbReference>
<dbReference type="SUPFAM" id="SSF57756">
    <property type="entry name" value="Retrovirus zinc finger-like domains"/>
    <property type="match status" value="1"/>
</dbReference>
<evidence type="ECO:0000256" key="1">
    <source>
        <dbReference type="PROSITE-ProRule" id="PRU00047"/>
    </source>
</evidence>
<evidence type="ECO:0000313" key="6">
    <source>
        <dbReference type="Proteomes" id="UP000215914"/>
    </source>
</evidence>
<dbReference type="GO" id="GO:0008270">
    <property type="term" value="F:zinc ion binding"/>
    <property type="evidence" value="ECO:0007669"/>
    <property type="project" value="UniProtKB-KW"/>
</dbReference>
<keyword evidence="1" id="KW-0862">Zinc</keyword>
<feature type="compositionally biased region" description="Basic and acidic residues" evidence="2">
    <location>
        <begin position="35"/>
        <end position="44"/>
    </location>
</feature>
<dbReference type="GO" id="GO:0005737">
    <property type="term" value="C:cytoplasm"/>
    <property type="evidence" value="ECO:0000318"/>
    <property type="project" value="GO_Central"/>
</dbReference>
<keyword evidence="3" id="KW-0812">Transmembrane</keyword>
<accession>A0A251RYZ5</accession>
<dbReference type="GO" id="GO:2000767">
    <property type="term" value="P:positive regulation of cytoplasmic translation"/>
    <property type="evidence" value="ECO:0000318"/>
    <property type="project" value="GO_Central"/>
</dbReference>
<reference evidence="6" key="1">
    <citation type="journal article" date="2017" name="Nature">
        <title>The sunflower genome provides insights into oil metabolism, flowering and Asterid evolution.</title>
        <authorList>
            <person name="Badouin H."/>
            <person name="Gouzy J."/>
            <person name="Grassa C.J."/>
            <person name="Murat F."/>
            <person name="Staton S.E."/>
            <person name="Cottret L."/>
            <person name="Lelandais-Briere C."/>
            <person name="Owens G.L."/>
            <person name="Carrere S."/>
            <person name="Mayjonade B."/>
            <person name="Legrand L."/>
            <person name="Gill N."/>
            <person name="Kane N.C."/>
            <person name="Bowers J.E."/>
            <person name="Hubner S."/>
            <person name="Bellec A."/>
            <person name="Berard A."/>
            <person name="Berges H."/>
            <person name="Blanchet N."/>
            <person name="Boniface M.C."/>
            <person name="Brunel D."/>
            <person name="Catrice O."/>
            <person name="Chaidir N."/>
            <person name="Claudel C."/>
            <person name="Donnadieu C."/>
            <person name="Faraut T."/>
            <person name="Fievet G."/>
            <person name="Helmstetter N."/>
            <person name="King M."/>
            <person name="Knapp S.J."/>
            <person name="Lai Z."/>
            <person name="Le Paslier M.C."/>
            <person name="Lippi Y."/>
            <person name="Lorenzon L."/>
            <person name="Mandel J.R."/>
            <person name="Marage G."/>
            <person name="Marchand G."/>
            <person name="Marquand E."/>
            <person name="Bret-Mestries E."/>
            <person name="Morien E."/>
            <person name="Nambeesan S."/>
            <person name="Nguyen T."/>
            <person name="Pegot-Espagnet P."/>
            <person name="Pouilly N."/>
            <person name="Raftis F."/>
            <person name="Sallet E."/>
            <person name="Schiex T."/>
            <person name="Thomas J."/>
            <person name="Vandecasteele C."/>
            <person name="Vares D."/>
            <person name="Vear F."/>
            <person name="Vautrin S."/>
            <person name="Crespi M."/>
            <person name="Mangin B."/>
            <person name="Burke J.M."/>
            <person name="Salse J."/>
            <person name="Munos S."/>
            <person name="Vincourt P."/>
            <person name="Rieseberg L.H."/>
            <person name="Langlade N.B."/>
        </authorList>
    </citation>
    <scope>NUCLEOTIDE SEQUENCE [LARGE SCALE GENOMIC DNA]</scope>
    <source>
        <strain evidence="6">cv. SF193</strain>
    </source>
</reference>
<dbReference type="SMART" id="SM00343">
    <property type="entry name" value="ZnF_C2HC"/>
    <property type="match status" value="2"/>
</dbReference>
<dbReference type="InParanoid" id="A0A251RYZ5"/>
<proteinExistence type="predicted"/>
<dbReference type="InterPro" id="IPR001878">
    <property type="entry name" value="Znf_CCHC"/>
</dbReference>
<keyword evidence="3" id="KW-1133">Transmembrane helix</keyword>
<keyword evidence="6" id="KW-1185">Reference proteome</keyword>
<protein>
    <submittedName>
        <fullName evidence="5">Putative zinc finger, CCHC-type</fullName>
    </submittedName>
</protein>
<keyword evidence="1" id="KW-0863">Zinc-finger</keyword>
<evidence type="ECO:0000259" key="4">
    <source>
        <dbReference type="PROSITE" id="PS50158"/>
    </source>
</evidence>
<dbReference type="Proteomes" id="UP000215914">
    <property type="component" value="Chromosome 16"/>
</dbReference>
<dbReference type="PROSITE" id="PS50158">
    <property type="entry name" value="ZF_CCHC"/>
    <property type="match status" value="2"/>
</dbReference>
<dbReference type="AlphaFoldDB" id="A0A251RYZ5"/>
<feature type="transmembrane region" description="Helical" evidence="3">
    <location>
        <begin position="193"/>
        <end position="213"/>
    </location>
</feature>
<feature type="region of interest" description="Disordered" evidence="2">
    <location>
        <begin position="35"/>
        <end position="77"/>
    </location>
</feature>
<evidence type="ECO:0000256" key="2">
    <source>
        <dbReference type="SAM" id="MobiDB-lite"/>
    </source>
</evidence>
<dbReference type="GO" id="GO:0003729">
    <property type="term" value="F:mRNA binding"/>
    <property type="evidence" value="ECO:0000318"/>
    <property type="project" value="GO_Central"/>
</dbReference>
<feature type="domain" description="CCHC-type" evidence="4">
    <location>
        <begin position="110"/>
        <end position="125"/>
    </location>
</feature>
<sequence>MLSAEYREFMTPSKYEHLTEFVNAARERDIELKKHIERGERRALDANPSPTKKQKPNEFSKKGNTKGGSPQSKTCGKAHRGECYFKKKPCAMCGKVGHGASNCPGKVSLCYKCYKPRHKKSECPELIGRNENTDTKTKDPKSKATSFHITAAEAKVEPDVISVTPGFSGRTVDVDDAWNLVGCLDTHLERIVFVLYHFIIYVVVFCFKTLYLIL</sequence>
<evidence type="ECO:0000256" key="3">
    <source>
        <dbReference type="SAM" id="Phobius"/>
    </source>
</evidence>
<name>A0A251RYZ5_HELAN</name>
<dbReference type="InterPro" id="IPR036875">
    <property type="entry name" value="Znf_CCHC_sf"/>
</dbReference>
<dbReference type="GO" id="GO:0003727">
    <property type="term" value="F:single-stranded RNA binding"/>
    <property type="evidence" value="ECO:0000318"/>
    <property type="project" value="GO_Central"/>
</dbReference>
<keyword evidence="3" id="KW-0472">Membrane</keyword>
<dbReference type="EMBL" id="CM007905">
    <property type="protein sequence ID" value="OTF91076.1"/>
    <property type="molecule type" value="Genomic_DNA"/>
</dbReference>
<dbReference type="Gene3D" id="4.10.60.10">
    <property type="entry name" value="Zinc finger, CCHC-type"/>
    <property type="match status" value="1"/>
</dbReference>
<gene>
    <name evidence="5" type="ORF">HannXRQ_Chr16g0506791</name>
</gene>
<evidence type="ECO:0000313" key="5">
    <source>
        <dbReference type="EMBL" id="OTF91076.1"/>
    </source>
</evidence>
<keyword evidence="1" id="KW-0479">Metal-binding</keyword>